<gene>
    <name evidence="1" type="ORF">FORC53_4820</name>
</gene>
<accession>A0AAN1UF10</accession>
<dbReference type="EMBL" id="CP019292">
    <property type="protein sequence ID" value="AXX63159.1"/>
    <property type="molecule type" value="Genomic_DNA"/>
</dbReference>
<dbReference type="Proteomes" id="UP000263418">
    <property type="component" value="Chromosome 3"/>
</dbReference>
<name>A0AAN1UF10_VIBVL</name>
<proteinExistence type="predicted"/>
<evidence type="ECO:0000313" key="1">
    <source>
        <dbReference type="EMBL" id="AXX63159.1"/>
    </source>
</evidence>
<dbReference type="AlphaFoldDB" id="A0AAN1UF10"/>
<evidence type="ECO:0000313" key="2">
    <source>
        <dbReference type="Proteomes" id="UP000263418"/>
    </source>
</evidence>
<sequence>MISRQSDHKFRLDRLAYICIIREKKKDTATMSLLNTKFKNILLALPCSNTLDGKSPDDVKTLNLEANIVICSEIDNLPKSIVINSEEDYGFVRTLRNRLDALIMQGAGGITSAMQESSKLSVDELLSKFNDYYIIFTKAMTKYNKSMLANDADTKTLIRYLLWNRYYSSVDKVKILSELADKGFLYRLEIQGSVYYQVSGIDVSVGTNEYTDKGNRIMAKTIGRQLFNVYVSFEHDEEFKRRFPDIHAKLSAPAIQMFETDFSRTGKNSANPISLSFREKMFIEDKYTIEA</sequence>
<reference evidence="1 2" key="1">
    <citation type="submission" date="2017-03" db="EMBL/GenBank/DDBJ databases">
        <title>Complete Genome Sequence of Vibrio vulnificus FORC_053.</title>
        <authorList>
            <consortium name="Food-borne Pathogen Omics Research Center"/>
            <person name="Chung H.Y."/>
            <person name="Na E.J."/>
            <person name="Song J.S."/>
            <person name="Kim H."/>
            <person name="Lee J.-H."/>
            <person name="Ryu S."/>
            <person name="Choi S.H."/>
        </authorList>
    </citation>
    <scope>NUCLEOTIDE SEQUENCE [LARGE SCALE GENOMIC DNA]</scope>
    <source>
        <strain evidence="1 2">FORC_053</strain>
    </source>
</reference>
<protein>
    <submittedName>
        <fullName evidence="1">Uncharacterized protein</fullName>
    </submittedName>
</protein>
<organism evidence="1 2">
    <name type="scientific">Vibrio vulnificus</name>
    <dbReference type="NCBI Taxonomy" id="672"/>
    <lineage>
        <taxon>Bacteria</taxon>
        <taxon>Pseudomonadati</taxon>
        <taxon>Pseudomonadota</taxon>
        <taxon>Gammaproteobacteria</taxon>
        <taxon>Vibrionales</taxon>
        <taxon>Vibrionaceae</taxon>
        <taxon>Vibrio</taxon>
    </lineage>
</organism>